<keyword evidence="6 12" id="KW-0686">Riboflavin biosynthesis</keyword>
<dbReference type="InterPro" id="IPR002125">
    <property type="entry name" value="CMP_dCMP_dom"/>
</dbReference>
<dbReference type="GO" id="GO:0008703">
    <property type="term" value="F:5-amino-6-(5-phosphoribosylamino)uracil reductase activity"/>
    <property type="evidence" value="ECO:0007669"/>
    <property type="project" value="UniProtKB-EC"/>
</dbReference>
<evidence type="ECO:0000256" key="1">
    <source>
        <dbReference type="ARBA" id="ARBA00002151"/>
    </source>
</evidence>
<proteinExistence type="inferred from homology"/>
<dbReference type="GO" id="GO:0008270">
    <property type="term" value="F:zinc ion binding"/>
    <property type="evidence" value="ECO:0007669"/>
    <property type="project" value="InterPro"/>
</dbReference>
<evidence type="ECO:0000313" key="20">
    <source>
        <dbReference type="Proteomes" id="UP000316781"/>
    </source>
</evidence>
<comment type="similarity">
    <text evidence="4 12">In the N-terminal section; belongs to the cytidine and deoxycytidylate deaminase family.</text>
</comment>
<evidence type="ECO:0000256" key="13">
    <source>
        <dbReference type="PIRSR" id="PIRSR006769-1"/>
    </source>
</evidence>
<keyword evidence="9 12" id="KW-0521">NADP</keyword>
<evidence type="ECO:0000256" key="15">
    <source>
        <dbReference type="PIRSR" id="PIRSR006769-3"/>
    </source>
</evidence>
<dbReference type="NCBIfam" id="TIGR00326">
    <property type="entry name" value="eubact_ribD"/>
    <property type="match status" value="1"/>
</dbReference>
<dbReference type="InterPro" id="IPR004794">
    <property type="entry name" value="Eubact_RibD"/>
</dbReference>
<comment type="similarity">
    <text evidence="5 12">In the C-terminal section; belongs to the HTP reductase family.</text>
</comment>
<dbReference type="PIRSF" id="PIRSF006769">
    <property type="entry name" value="RibD"/>
    <property type="match status" value="1"/>
</dbReference>
<feature type="binding site" evidence="14">
    <location>
        <position position="220"/>
    </location>
    <ligand>
        <name>substrate</name>
    </ligand>
</feature>
<comment type="pathway">
    <text evidence="3 12">Cofactor biosynthesis; riboflavin biosynthesis; 5-amino-6-(D-ribitylamino)uracil from GTP: step 3/4.</text>
</comment>
<dbReference type="Gene3D" id="3.40.140.10">
    <property type="entry name" value="Cytidine Deaminase, domain 2"/>
    <property type="match status" value="1"/>
</dbReference>
<organism evidence="17 19">
    <name type="scientific">Methylosinus sporium</name>
    <dbReference type="NCBI Taxonomy" id="428"/>
    <lineage>
        <taxon>Bacteria</taxon>
        <taxon>Pseudomonadati</taxon>
        <taxon>Pseudomonadota</taxon>
        <taxon>Alphaproteobacteria</taxon>
        <taxon>Hyphomicrobiales</taxon>
        <taxon>Methylocystaceae</taxon>
        <taxon>Methylosinus</taxon>
    </lineage>
</organism>
<feature type="binding site" evidence="14">
    <location>
        <position position="217"/>
    </location>
    <ligand>
        <name>substrate</name>
    </ligand>
</feature>
<evidence type="ECO:0000259" key="16">
    <source>
        <dbReference type="PROSITE" id="PS51747"/>
    </source>
</evidence>
<evidence type="ECO:0000256" key="10">
    <source>
        <dbReference type="ARBA" id="ARBA00023002"/>
    </source>
</evidence>
<dbReference type="PANTHER" id="PTHR38011:SF7">
    <property type="entry name" value="2,5-DIAMINO-6-RIBOSYLAMINO-4(3H)-PYRIMIDINONE 5'-PHOSPHATE REDUCTASE"/>
    <property type="match status" value="1"/>
</dbReference>
<sequence length="379" mass="39506">MTATKPQSESQTVVDDAFMAAALAIGRRNLGRTGPNPAVGAIIVKDGVVIARGYTALGGRPHAEAVAVAAAGEAARGATLYATLEPCSHHGATPPCVDTIIAAGIARVVSALEDPDDRVAGRGHARLREAGVEVTTGVRAAQARADHLGHILRVTQGRPMVTLKLAQTADGYAAGAEHDPRLFITGALADSVTHIERSLHSAIMIGYGTASVDDPLLTVRLPGLEAFKPLRVVLDARLRLSRSSRLAATARETPTLVIVGEGVAEAEAQDFAAATGMEVARAGVDAAGRLALSEALGELARRGITRVFSEGGPRVAESLLVASLADDVVLHTGLRPLGRQGRLALTATARAILEDESRYRLADTSMLGVDRMTRYERIG</sequence>
<keyword evidence="10 12" id="KW-0560">Oxidoreductase</keyword>
<dbReference type="AlphaFoldDB" id="A0A2U1SRN5"/>
<dbReference type="EMBL" id="PUIV01000009">
    <property type="protein sequence ID" value="PWB94284.1"/>
    <property type="molecule type" value="Genomic_DNA"/>
</dbReference>
<dbReference type="EC" id="1.1.1.193" evidence="12"/>
<name>A0A2U1SRN5_METSR</name>
<evidence type="ECO:0000256" key="2">
    <source>
        <dbReference type="ARBA" id="ARBA00004882"/>
    </source>
</evidence>
<feature type="binding site" evidence="14">
    <location>
        <position position="209"/>
    </location>
    <ligand>
        <name>NADP(+)</name>
        <dbReference type="ChEBI" id="CHEBI:58349"/>
    </ligand>
</feature>
<dbReference type="Pfam" id="PF01872">
    <property type="entry name" value="RibD_C"/>
    <property type="match status" value="1"/>
</dbReference>
<dbReference type="InterPro" id="IPR002734">
    <property type="entry name" value="RibDG_C"/>
</dbReference>
<dbReference type="OrthoDB" id="9800865at2"/>
<dbReference type="Gene3D" id="3.40.430.10">
    <property type="entry name" value="Dihydrofolate Reductase, subunit A"/>
    <property type="match status" value="1"/>
</dbReference>
<evidence type="ECO:0000256" key="8">
    <source>
        <dbReference type="ARBA" id="ARBA00022833"/>
    </source>
</evidence>
<dbReference type="UniPathway" id="UPA00275">
    <property type="reaction ID" value="UER00401"/>
</dbReference>
<evidence type="ECO:0000256" key="9">
    <source>
        <dbReference type="ARBA" id="ARBA00022857"/>
    </source>
</evidence>
<evidence type="ECO:0000256" key="14">
    <source>
        <dbReference type="PIRSR" id="PIRSR006769-2"/>
    </source>
</evidence>
<evidence type="ECO:0000256" key="6">
    <source>
        <dbReference type="ARBA" id="ARBA00022619"/>
    </source>
</evidence>
<evidence type="ECO:0000313" key="19">
    <source>
        <dbReference type="Proteomes" id="UP000245137"/>
    </source>
</evidence>
<comment type="cofactor">
    <cofactor evidence="12 15">
        <name>Zn(2+)</name>
        <dbReference type="ChEBI" id="CHEBI:29105"/>
    </cofactor>
    <text evidence="12 15">Binds 1 zinc ion.</text>
</comment>
<evidence type="ECO:0000256" key="12">
    <source>
        <dbReference type="PIRNR" id="PIRNR006769"/>
    </source>
</evidence>
<evidence type="ECO:0000313" key="17">
    <source>
        <dbReference type="EMBL" id="PWB94284.1"/>
    </source>
</evidence>
<dbReference type="PANTHER" id="PTHR38011">
    <property type="entry name" value="DIHYDROFOLATE REDUCTASE FAMILY PROTEIN (AFU_ORTHOLOGUE AFUA_8G06820)"/>
    <property type="match status" value="1"/>
</dbReference>
<gene>
    <name evidence="17" type="primary">ribD</name>
    <name evidence="17" type="ORF">C5689_08120</name>
    <name evidence="18" type="ORF">FM996_06245</name>
</gene>
<dbReference type="SUPFAM" id="SSF53597">
    <property type="entry name" value="Dihydrofolate reductase-like"/>
    <property type="match status" value="1"/>
</dbReference>
<dbReference type="InterPro" id="IPR050765">
    <property type="entry name" value="Riboflavin_Biosynth_HTPR"/>
</dbReference>
<dbReference type="SUPFAM" id="SSF53927">
    <property type="entry name" value="Cytidine deaminase-like"/>
    <property type="match status" value="1"/>
</dbReference>
<feature type="binding site" evidence="15">
    <location>
        <position position="96"/>
    </location>
    <ligand>
        <name>Zn(2+)</name>
        <dbReference type="ChEBI" id="CHEBI:29105"/>
        <note>catalytic</note>
    </ligand>
</feature>
<comment type="caution">
    <text evidence="17">The sequence shown here is derived from an EMBL/GenBank/DDBJ whole genome shotgun (WGS) entry which is preliminary data.</text>
</comment>
<dbReference type="InterPro" id="IPR024072">
    <property type="entry name" value="DHFR-like_dom_sf"/>
</dbReference>
<keyword evidence="11" id="KW-0511">Multifunctional enzyme</keyword>
<evidence type="ECO:0000256" key="7">
    <source>
        <dbReference type="ARBA" id="ARBA00022723"/>
    </source>
</evidence>
<dbReference type="GO" id="GO:0008835">
    <property type="term" value="F:diaminohydroxyphosphoribosylaminopyrimidine deaminase activity"/>
    <property type="evidence" value="ECO:0007669"/>
    <property type="project" value="UniProtKB-EC"/>
</dbReference>
<dbReference type="Proteomes" id="UP000316781">
    <property type="component" value="Unassembled WGS sequence"/>
</dbReference>
<feature type="binding site" evidence="14">
    <location>
        <position position="310"/>
    </location>
    <ligand>
        <name>substrate</name>
    </ligand>
</feature>
<reference evidence="18 20" key="3">
    <citation type="submission" date="2019-07" db="EMBL/GenBank/DDBJ databases">
        <title>Ln-dependent methylotrophs.</title>
        <authorList>
            <person name="Tani A."/>
        </authorList>
    </citation>
    <scope>NUCLEOTIDE SEQUENCE [LARGE SCALE GENOMIC DNA]</scope>
    <source>
        <strain evidence="18 20">SM89A</strain>
    </source>
</reference>
<feature type="binding site" evidence="14">
    <location>
        <begin position="312"/>
        <end position="318"/>
    </location>
    <ligand>
        <name>NADP(+)</name>
        <dbReference type="ChEBI" id="CHEBI:58349"/>
    </ligand>
</feature>
<keyword evidence="8 12" id="KW-0862">Zinc</keyword>
<comment type="pathway">
    <text evidence="2 12">Cofactor biosynthesis; riboflavin biosynthesis; 5-amino-6-(D-ribitylamino)uracil from GTP: step 2/4.</text>
</comment>
<keyword evidence="7 12" id="KW-0479">Metal-binding</keyword>
<dbReference type="PROSITE" id="PS51747">
    <property type="entry name" value="CYT_DCMP_DEAMINASES_2"/>
    <property type="match status" value="1"/>
</dbReference>
<keyword evidence="12 18" id="KW-0378">Hydrolase</keyword>
<evidence type="ECO:0000313" key="18">
    <source>
        <dbReference type="EMBL" id="TRL36116.1"/>
    </source>
</evidence>
<dbReference type="GO" id="GO:0009231">
    <property type="term" value="P:riboflavin biosynthetic process"/>
    <property type="evidence" value="ECO:0007669"/>
    <property type="project" value="UniProtKB-UniPathway"/>
</dbReference>
<reference evidence="17" key="2">
    <citation type="submission" date="2018-02" db="EMBL/GenBank/DDBJ databases">
        <authorList>
            <person name="Cohen D.B."/>
            <person name="Kent A.D."/>
        </authorList>
    </citation>
    <scope>NUCLEOTIDE SEQUENCE</scope>
    <source>
        <strain evidence="17">DSM 17706</strain>
    </source>
</reference>
<dbReference type="Pfam" id="PF00383">
    <property type="entry name" value="dCMP_cyt_deam_1"/>
    <property type="match status" value="1"/>
</dbReference>
<feature type="domain" description="CMP/dCMP-type deaminase" evidence="16">
    <location>
        <begin position="13"/>
        <end position="135"/>
    </location>
</feature>
<accession>A0A2U1SRN5</accession>
<feature type="active site" description="Proton donor" evidence="13">
    <location>
        <position position="64"/>
    </location>
</feature>
<dbReference type="CDD" id="cd01284">
    <property type="entry name" value="Riboflavin_deaminase-reductase"/>
    <property type="match status" value="1"/>
</dbReference>
<evidence type="ECO:0000256" key="5">
    <source>
        <dbReference type="ARBA" id="ARBA00007417"/>
    </source>
</evidence>
<feature type="binding site" evidence="14">
    <location>
        <position position="166"/>
    </location>
    <ligand>
        <name>NADP(+)</name>
        <dbReference type="ChEBI" id="CHEBI:58349"/>
    </ligand>
</feature>
<comment type="function">
    <text evidence="1 12">Converts 2,5-diamino-6-(ribosylamino)-4(3h)-pyrimidinone 5'-phosphate into 5-amino-6-(ribosylamino)-2,4(1h,3h)-pyrimidinedione 5'-phosphate.</text>
</comment>
<feature type="binding site" evidence="14">
    <location>
        <position position="197"/>
    </location>
    <ligand>
        <name>substrate</name>
    </ligand>
</feature>
<feature type="binding site" evidence="14">
    <location>
        <position position="213"/>
    </location>
    <ligand>
        <name>NADP(+)</name>
        <dbReference type="ChEBI" id="CHEBI:58349"/>
    </ligand>
</feature>
<feature type="binding site" evidence="15">
    <location>
        <position position="62"/>
    </location>
    <ligand>
        <name>Zn(2+)</name>
        <dbReference type="ChEBI" id="CHEBI:29105"/>
        <note>catalytic</note>
    </ligand>
</feature>
<dbReference type="EC" id="3.5.4.26" evidence="12"/>
<protein>
    <recommendedName>
        <fullName evidence="12">Riboflavin biosynthesis protein RibD</fullName>
    </recommendedName>
    <domain>
        <recommendedName>
            <fullName evidence="12">Diaminohydroxyphosphoribosylaminopyrimidine deaminase</fullName>
            <shortName evidence="12">DRAP deaminase</shortName>
            <ecNumber evidence="12">3.5.4.26</ecNumber>
        </recommendedName>
        <alternativeName>
            <fullName evidence="12">Riboflavin-specific deaminase</fullName>
        </alternativeName>
    </domain>
    <domain>
        <recommendedName>
            <fullName evidence="12">5-amino-6-(5-phosphoribosylamino)uracil reductase</fullName>
            <ecNumber evidence="12">1.1.1.193</ecNumber>
        </recommendedName>
        <alternativeName>
            <fullName evidence="12">HTP reductase</fullName>
        </alternativeName>
    </domain>
</protein>
<dbReference type="EMBL" id="VJMF01000024">
    <property type="protein sequence ID" value="TRL36116.1"/>
    <property type="molecule type" value="Genomic_DNA"/>
</dbReference>
<dbReference type="PROSITE" id="PS00903">
    <property type="entry name" value="CYT_DCMP_DEAMINASES_1"/>
    <property type="match status" value="1"/>
</dbReference>
<evidence type="ECO:0000256" key="4">
    <source>
        <dbReference type="ARBA" id="ARBA00005259"/>
    </source>
</evidence>
<evidence type="ECO:0000256" key="11">
    <source>
        <dbReference type="ARBA" id="ARBA00023268"/>
    </source>
</evidence>
<dbReference type="InterPro" id="IPR016193">
    <property type="entry name" value="Cytidine_deaminase-like"/>
</dbReference>
<dbReference type="InterPro" id="IPR016192">
    <property type="entry name" value="APOBEC/CMP_deaminase_Zn-bd"/>
</dbReference>
<comment type="catalytic activity">
    <reaction evidence="12">
        <text>5-amino-6-(5-phospho-D-ribitylamino)uracil + NADP(+) = 5-amino-6-(5-phospho-D-ribosylamino)uracil + NADPH + H(+)</text>
        <dbReference type="Rhea" id="RHEA:17845"/>
        <dbReference type="ChEBI" id="CHEBI:15378"/>
        <dbReference type="ChEBI" id="CHEBI:57783"/>
        <dbReference type="ChEBI" id="CHEBI:58349"/>
        <dbReference type="ChEBI" id="CHEBI:58421"/>
        <dbReference type="ChEBI" id="CHEBI:58453"/>
        <dbReference type="EC" id="1.1.1.193"/>
    </reaction>
</comment>
<keyword evidence="19" id="KW-1185">Reference proteome</keyword>
<dbReference type="Proteomes" id="UP000245137">
    <property type="component" value="Unassembled WGS sequence"/>
</dbReference>
<comment type="catalytic activity">
    <reaction evidence="12">
        <text>2,5-diamino-6-hydroxy-4-(5-phosphoribosylamino)-pyrimidine + H2O + H(+) = 5-amino-6-(5-phospho-D-ribosylamino)uracil + NH4(+)</text>
        <dbReference type="Rhea" id="RHEA:21868"/>
        <dbReference type="ChEBI" id="CHEBI:15377"/>
        <dbReference type="ChEBI" id="CHEBI:15378"/>
        <dbReference type="ChEBI" id="CHEBI:28938"/>
        <dbReference type="ChEBI" id="CHEBI:58453"/>
        <dbReference type="ChEBI" id="CHEBI:58614"/>
        <dbReference type="EC" id="3.5.4.26"/>
    </reaction>
</comment>
<feature type="binding site" evidence="15">
    <location>
        <position position="87"/>
    </location>
    <ligand>
        <name>Zn(2+)</name>
        <dbReference type="ChEBI" id="CHEBI:29105"/>
        <note>catalytic</note>
    </ligand>
</feature>
<evidence type="ECO:0000256" key="3">
    <source>
        <dbReference type="ARBA" id="ARBA00004910"/>
    </source>
</evidence>
<dbReference type="RefSeq" id="WP_108916777.1">
    <property type="nucleotide sequence ID" value="NZ_BGJY01000003.1"/>
</dbReference>
<reference evidence="17 19" key="1">
    <citation type="journal article" date="2018" name="Appl. Microbiol. Biotechnol.">
        <title>Co-cultivation of the strictly anaerobic methanogen Methanosarcina barkeri with aerobic methanotrophs in an oxygen-limited membrane bioreactor.</title>
        <authorList>
            <person name="In 't Zandt M.H."/>
            <person name="van den Bosch T.J.M."/>
            <person name="Rijkers R."/>
            <person name="van Kessel M.A.H.J."/>
            <person name="Jetten M.S.M."/>
            <person name="Welte C.U."/>
        </authorList>
    </citation>
    <scope>NUCLEOTIDE SEQUENCE [LARGE SCALE GENOMIC DNA]</scope>
    <source>
        <strain evidence="17 19">DSM 17706</strain>
    </source>
</reference>